<accession>A0A9N7TU88</accession>
<keyword evidence="3" id="KW-1185">Reference proteome</keyword>
<name>A0A9N7TU88_PLEPL</name>
<comment type="caution">
    <text evidence="2">The sequence shown here is derived from an EMBL/GenBank/DDBJ whole genome shotgun (WGS) entry which is preliminary data.</text>
</comment>
<organism evidence="2 3">
    <name type="scientific">Pleuronectes platessa</name>
    <name type="common">European plaice</name>
    <dbReference type="NCBI Taxonomy" id="8262"/>
    <lineage>
        <taxon>Eukaryota</taxon>
        <taxon>Metazoa</taxon>
        <taxon>Chordata</taxon>
        <taxon>Craniata</taxon>
        <taxon>Vertebrata</taxon>
        <taxon>Euteleostomi</taxon>
        <taxon>Actinopterygii</taxon>
        <taxon>Neopterygii</taxon>
        <taxon>Teleostei</taxon>
        <taxon>Neoteleostei</taxon>
        <taxon>Acanthomorphata</taxon>
        <taxon>Carangaria</taxon>
        <taxon>Pleuronectiformes</taxon>
        <taxon>Pleuronectoidei</taxon>
        <taxon>Pleuronectidae</taxon>
        <taxon>Pleuronectes</taxon>
    </lineage>
</organism>
<evidence type="ECO:0000256" key="1">
    <source>
        <dbReference type="SAM" id="MobiDB-lite"/>
    </source>
</evidence>
<evidence type="ECO:0000313" key="2">
    <source>
        <dbReference type="EMBL" id="CAB1418872.1"/>
    </source>
</evidence>
<proteinExistence type="predicted"/>
<dbReference type="Proteomes" id="UP001153269">
    <property type="component" value="Unassembled WGS sequence"/>
</dbReference>
<sequence>MERRDSLTSTDQAGGRRTSVQKNMSLPPQAAAGAQRLKEKGHRGSKFAVAMPVMEQCRPLPDPEPCTEGRVGTAAALRVTTSQRGRIRGMKEMGEAKPSGFWEGESCITTTTTASSTLTPTSLLAMKKDEKDRLSRGGGWRQGPYSLCLHRLCPFISLLSETEEEEEQGGTGWPSMKTDVREDNRL</sequence>
<evidence type="ECO:0000313" key="3">
    <source>
        <dbReference type="Proteomes" id="UP001153269"/>
    </source>
</evidence>
<feature type="region of interest" description="Disordered" evidence="1">
    <location>
        <begin position="1"/>
        <end position="46"/>
    </location>
</feature>
<feature type="region of interest" description="Disordered" evidence="1">
    <location>
        <begin position="163"/>
        <end position="186"/>
    </location>
</feature>
<feature type="compositionally biased region" description="Polar residues" evidence="1">
    <location>
        <begin position="7"/>
        <end position="26"/>
    </location>
</feature>
<reference evidence="2" key="1">
    <citation type="submission" date="2020-03" db="EMBL/GenBank/DDBJ databases">
        <authorList>
            <person name="Weist P."/>
        </authorList>
    </citation>
    <scope>NUCLEOTIDE SEQUENCE</scope>
</reference>
<dbReference type="AlphaFoldDB" id="A0A9N7TU88"/>
<gene>
    <name evidence="2" type="ORF">PLEPLA_LOCUS6699</name>
</gene>
<protein>
    <submittedName>
        <fullName evidence="2">Uncharacterized protein</fullName>
    </submittedName>
</protein>
<dbReference type="EMBL" id="CADEAL010000346">
    <property type="protein sequence ID" value="CAB1418872.1"/>
    <property type="molecule type" value="Genomic_DNA"/>
</dbReference>